<reference evidence="1 2" key="1">
    <citation type="journal article" date="2024" name="bioRxiv">
        <title>A reference genome for Trichogramma kaykai: A tiny desert-dwelling parasitoid wasp with competing sex-ratio distorters.</title>
        <authorList>
            <person name="Culotta J."/>
            <person name="Lindsey A.R."/>
        </authorList>
    </citation>
    <scope>NUCLEOTIDE SEQUENCE [LARGE SCALE GENOMIC DNA]</scope>
    <source>
        <strain evidence="1 2">KSX58</strain>
    </source>
</reference>
<proteinExistence type="predicted"/>
<gene>
    <name evidence="1" type="ORF">TKK_019614</name>
</gene>
<accession>A0ABD2VVA8</accession>
<evidence type="ECO:0000313" key="1">
    <source>
        <dbReference type="EMBL" id="KAL3384513.1"/>
    </source>
</evidence>
<protein>
    <submittedName>
        <fullName evidence="1">Uncharacterized protein</fullName>
    </submittedName>
</protein>
<dbReference type="EMBL" id="JBJJXI010000170">
    <property type="protein sequence ID" value="KAL3384513.1"/>
    <property type="molecule type" value="Genomic_DNA"/>
</dbReference>
<dbReference type="AlphaFoldDB" id="A0ABD2VVA8"/>
<evidence type="ECO:0000313" key="2">
    <source>
        <dbReference type="Proteomes" id="UP001627154"/>
    </source>
</evidence>
<comment type="caution">
    <text evidence="1">The sequence shown here is derived from an EMBL/GenBank/DDBJ whole genome shotgun (WGS) entry which is preliminary data.</text>
</comment>
<name>A0ABD2VVA8_9HYME</name>
<dbReference type="Proteomes" id="UP001627154">
    <property type="component" value="Unassembled WGS sequence"/>
</dbReference>
<organism evidence="1 2">
    <name type="scientific">Trichogramma kaykai</name>
    <dbReference type="NCBI Taxonomy" id="54128"/>
    <lineage>
        <taxon>Eukaryota</taxon>
        <taxon>Metazoa</taxon>
        <taxon>Ecdysozoa</taxon>
        <taxon>Arthropoda</taxon>
        <taxon>Hexapoda</taxon>
        <taxon>Insecta</taxon>
        <taxon>Pterygota</taxon>
        <taxon>Neoptera</taxon>
        <taxon>Endopterygota</taxon>
        <taxon>Hymenoptera</taxon>
        <taxon>Apocrita</taxon>
        <taxon>Proctotrupomorpha</taxon>
        <taxon>Chalcidoidea</taxon>
        <taxon>Trichogrammatidae</taxon>
        <taxon>Trichogramma</taxon>
    </lineage>
</organism>
<keyword evidence="2" id="KW-1185">Reference proteome</keyword>
<sequence>MARKNSKTAPSGDDAVPPAWFRAYESRLNDRFDTVENRMNSLDARFGALNPRCEEISRRQAEQGSLIAENSREIRELDQLISSEVADMREHLTDSANEISALRVDLNAAAAAAASRPVSASHLGLLSSADTCEVRIAGIPPSVKTDSVAAAEVESQSALVSAPASSSSARRTMVVCLASAGARDTLLAAAPRLRLLTIGSIFGIDHDGPNRLHMSAILPGPLYDLYKKCQAACRTLWYPPPVVRGIRIFKRQAQKSPLIPITCEANLAKLKPNSS</sequence>